<gene>
    <name evidence="2" type="ORF">BSOLF_0636</name>
</gene>
<feature type="region of interest" description="Disordered" evidence="1">
    <location>
        <begin position="32"/>
        <end position="61"/>
    </location>
</feature>
<dbReference type="PROSITE" id="PS51257">
    <property type="entry name" value="PROKAR_LIPOPROTEIN"/>
    <property type="match status" value="1"/>
</dbReference>
<feature type="compositionally biased region" description="Low complexity" evidence="1">
    <location>
        <begin position="45"/>
        <end position="54"/>
    </location>
</feature>
<protein>
    <submittedName>
        <fullName evidence="2">Uncharacterized protein</fullName>
    </submittedName>
</protein>
<comment type="caution">
    <text evidence="2">The sequence shown here is derived from an EMBL/GenBank/DDBJ whole genome shotgun (WGS) entry which is preliminary data.</text>
</comment>
<reference evidence="3" key="1">
    <citation type="journal article" date="2018" name="Sci. Rep.">
        <title>Lignite coal burning seam in the remote Altai Mountains harbors a hydrogen-driven thermophilic microbial community.</title>
        <authorList>
            <person name="Kadnikov V.V."/>
            <person name="Mardanov A.V."/>
            <person name="Ivasenko D.A."/>
            <person name="Antsiferov D.V."/>
            <person name="Beletsky A.V."/>
            <person name="Karnachuk O.V."/>
            <person name="Ravin N.V."/>
        </authorList>
    </citation>
    <scope>NUCLEOTIDE SEQUENCE [LARGE SCALE GENOMIC DNA]</scope>
</reference>
<evidence type="ECO:0000313" key="3">
    <source>
        <dbReference type="Proteomes" id="UP000244338"/>
    </source>
</evidence>
<sequence>MRTWIERRGFAFFILIIAFAFAGLAACNNASGTGEKGRGDRLSAQEESSASEQAADARKGDAPTAEILNVSFDVGRELYADYNQAFAVYWCLIRRKSVRWPKR</sequence>
<accession>A0A2R6Y535</accession>
<name>A0A2R6Y535_9BACL</name>
<dbReference type="AlphaFoldDB" id="A0A2R6Y535"/>
<evidence type="ECO:0000256" key="1">
    <source>
        <dbReference type="SAM" id="MobiDB-lite"/>
    </source>
</evidence>
<dbReference type="EMBL" id="PEBX01000002">
    <property type="protein sequence ID" value="PTQ57774.1"/>
    <property type="molecule type" value="Genomic_DNA"/>
</dbReference>
<feature type="compositionally biased region" description="Basic and acidic residues" evidence="1">
    <location>
        <begin position="35"/>
        <end position="44"/>
    </location>
</feature>
<proteinExistence type="predicted"/>
<evidence type="ECO:0000313" key="2">
    <source>
        <dbReference type="EMBL" id="PTQ57774.1"/>
    </source>
</evidence>
<dbReference type="Proteomes" id="UP000244338">
    <property type="component" value="Unassembled WGS sequence"/>
</dbReference>
<organism evidence="2 3">
    <name type="scientific">Candidatus Carbonibacillus altaicus</name>
    <dbReference type="NCBI Taxonomy" id="2163959"/>
    <lineage>
        <taxon>Bacteria</taxon>
        <taxon>Bacillati</taxon>
        <taxon>Bacillota</taxon>
        <taxon>Bacilli</taxon>
        <taxon>Bacillales</taxon>
        <taxon>Candidatus Carbonibacillus</taxon>
    </lineage>
</organism>